<name>A0A3G8MC22_9HYPH</name>
<dbReference type="AlphaFoldDB" id="A0A3G8MC22"/>
<geneLocation type="plasmid" evidence="5">
    <name>pgw6_2</name>
</geneLocation>
<feature type="domain" description="YtkA-like" evidence="2">
    <location>
        <begin position="28"/>
        <end position="113"/>
    </location>
</feature>
<protein>
    <submittedName>
        <fullName evidence="4">FixH family protein</fullName>
    </submittedName>
</protein>
<evidence type="ECO:0000313" key="6">
    <source>
        <dbReference type="Proteomes" id="UP000424673"/>
    </source>
</evidence>
<evidence type="ECO:0000313" key="3">
    <source>
        <dbReference type="EMBL" id="AZG79094.1"/>
    </source>
</evidence>
<geneLocation type="plasmid" evidence="3">
    <name>pGW6_2</name>
</geneLocation>
<dbReference type="Proteomes" id="UP000424673">
    <property type="component" value="Plasmid unnamed2"/>
</dbReference>
<keyword evidence="1" id="KW-0732">Signal</keyword>
<geneLocation type="plasmid" evidence="4 6">
    <name>unnamed2</name>
</geneLocation>
<dbReference type="EMBL" id="CP044330">
    <property type="protein sequence ID" value="QGM95881.1"/>
    <property type="molecule type" value="Genomic_DNA"/>
</dbReference>
<dbReference type="Pfam" id="PF13115">
    <property type="entry name" value="YtkA"/>
    <property type="match status" value="1"/>
</dbReference>
<keyword evidence="3" id="KW-0614">Plasmid</keyword>
<dbReference type="KEGG" id="mros:EHO51_20090"/>
<reference evidence="4 6" key="2">
    <citation type="journal article" date="2021" name="AMB Express">
        <title>Isolation and characterisation of Methylocystis spp. for poly-3-hydroxybutyrate production using waste methane feedstocks.</title>
        <authorList>
            <person name="Rumah B.L."/>
            <person name="Stead C.E."/>
            <person name="Claxton Stevens B.H."/>
            <person name="Minton N.P."/>
            <person name="Grosse-Honebrink A."/>
            <person name="Zhang Y."/>
        </authorList>
    </citation>
    <scope>NUCLEOTIDE SEQUENCE [LARGE SCALE GENOMIC DNA]</scope>
    <source>
        <strain evidence="4 6">BRCS1</strain>
        <plasmid evidence="4 6">unnamed2</plasmid>
    </source>
</reference>
<evidence type="ECO:0000313" key="5">
    <source>
        <dbReference type="Proteomes" id="UP000273982"/>
    </source>
</evidence>
<accession>A0A3G8MC22</accession>
<evidence type="ECO:0000313" key="4">
    <source>
        <dbReference type="EMBL" id="QGM95881.1"/>
    </source>
</evidence>
<dbReference type="EMBL" id="CP034088">
    <property type="protein sequence ID" value="AZG79094.1"/>
    <property type="molecule type" value="Genomic_DNA"/>
</dbReference>
<reference evidence="3 5" key="1">
    <citation type="submission" date="2018-11" db="EMBL/GenBank/DDBJ databases">
        <title>Genome squencing of methanotrophic bacteria isolated from alkaline groundwater in Korea.</title>
        <authorList>
            <person name="Nguyen L.N."/>
        </authorList>
    </citation>
    <scope>NUCLEOTIDE SEQUENCE [LARGE SCALE GENOMIC DNA]</scope>
    <source>
        <strain evidence="3 5">GW6</strain>
        <plasmid evidence="5">pgw6_2</plasmid>
        <plasmid evidence="3">pGW6_2</plasmid>
    </source>
</reference>
<gene>
    <name evidence="3" type="ORF">EHO51_20090</name>
    <name evidence="4" type="ORF">F7D13_17435</name>
</gene>
<evidence type="ECO:0000256" key="1">
    <source>
        <dbReference type="SAM" id="SignalP"/>
    </source>
</evidence>
<feature type="chain" id="PRO_5044594220" evidence="1">
    <location>
        <begin position="29"/>
        <end position="134"/>
    </location>
</feature>
<evidence type="ECO:0000259" key="2">
    <source>
        <dbReference type="Pfam" id="PF13115"/>
    </source>
</evidence>
<dbReference type="InterPro" id="IPR032693">
    <property type="entry name" value="YtkA-like_dom"/>
</dbReference>
<keyword evidence="6" id="KW-1185">Reference proteome</keyword>
<feature type="signal peptide" evidence="1">
    <location>
        <begin position="1"/>
        <end position="28"/>
    </location>
</feature>
<sequence length="134" mass="14502">MMLVTSSKARLFALVALAILGLAPFARANINDYEFRLVAAQFKTGQAIVSVRLVHKPDDKPAPDAVIFAMRLDMAPDGMETMTSMIEPAQSPDPGIYRFKVDLTDAGTWRISLAAKVQGESGTVQGRLILKVAP</sequence>
<organism evidence="3 5">
    <name type="scientific">Methylocystis rosea</name>
    <dbReference type="NCBI Taxonomy" id="173366"/>
    <lineage>
        <taxon>Bacteria</taxon>
        <taxon>Pseudomonadati</taxon>
        <taxon>Pseudomonadota</taxon>
        <taxon>Alphaproteobacteria</taxon>
        <taxon>Hyphomicrobiales</taxon>
        <taxon>Methylocystaceae</taxon>
        <taxon>Methylocystis</taxon>
    </lineage>
</organism>
<proteinExistence type="predicted"/>
<dbReference type="Proteomes" id="UP000273982">
    <property type="component" value="Plasmid pGW6_2"/>
</dbReference>